<dbReference type="OrthoDB" id="786335at2759"/>
<dbReference type="Pfam" id="PF05056">
    <property type="entry name" value="DUF674"/>
    <property type="match status" value="1"/>
</dbReference>
<organism evidence="1 2">
    <name type="scientific">Eragrostis curvula</name>
    <name type="common">weeping love grass</name>
    <dbReference type="NCBI Taxonomy" id="38414"/>
    <lineage>
        <taxon>Eukaryota</taxon>
        <taxon>Viridiplantae</taxon>
        <taxon>Streptophyta</taxon>
        <taxon>Embryophyta</taxon>
        <taxon>Tracheophyta</taxon>
        <taxon>Spermatophyta</taxon>
        <taxon>Magnoliopsida</taxon>
        <taxon>Liliopsida</taxon>
        <taxon>Poales</taxon>
        <taxon>Poaceae</taxon>
        <taxon>PACMAD clade</taxon>
        <taxon>Chloridoideae</taxon>
        <taxon>Eragrostideae</taxon>
        <taxon>Eragrostidinae</taxon>
        <taxon>Eragrostis</taxon>
    </lineage>
</organism>
<dbReference type="InterPro" id="IPR007750">
    <property type="entry name" value="DUF674"/>
</dbReference>
<name>A0A5J9UF16_9POAL</name>
<comment type="caution">
    <text evidence="1">The sequence shown here is derived from an EMBL/GenBank/DDBJ whole genome shotgun (WGS) entry which is preliminary data.</text>
</comment>
<proteinExistence type="predicted"/>
<protein>
    <recommendedName>
        <fullName evidence="3">DUF674 domain-containing protein</fullName>
    </recommendedName>
</protein>
<keyword evidence="2" id="KW-1185">Reference proteome</keyword>
<dbReference type="PANTHER" id="PTHR33103:SF40">
    <property type="entry name" value="OS01G0153600 PROTEIN"/>
    <property type="match status" value="1"/>
</dbReference>
<evidence type="ECO:0000313" key="1">
    <source>
        <dbReference type="EMBL" id="TVU21790.1"/>
    </source>
</evidence>
<sequence length="157" mass="16837">MPIGSVVQLLADADALGSVGNVYASVEKLDAAHMVCPRARRALLPNPAAPDKVTDLLSPPQYTCYPCCSVAPQSKRGYVKDVSMYTIMDDLTVAPASSMLLSKLGVKDLTGLEERTVNIGSKEGLEILKAALHSKTVLTDVFLAKKKRARTDAHPRT</sequence>
<evidence type="ECO:0008006" key="3">
    <source>
        <dbReference type="Google" id="ProtNLM"/>
    </source>
</evidence>
<dbReference type="Gramene" id="TVU21790">
    <property type="protein sequence ID" value="TVU21790"/>
    <property type="gene ID" value="EJB05_31452"/>
</dbReference>
<evidence type="ECO:0000313" key="2">
    <source>
        <dbReference type="Proteomes" id="UP000324897"/>
    </source>
</evidence>
<feature type="non-terminal residue" evidence="1">
    <location>
        <position position="1"/>
    </location>
</feature>
<gene>
    <name evidence="1" type="ORF">EJB05_31452</name>
</gene>
<accession>A0A5J9UF16</accession>
<reference evidence="1 2" key="1">
    <citation type="journal article" date="2019" name="Sci. Rep.">
        <title>A high-quality genome of Eragrostis curvula grass provides insights into Poaceae evolution and supports new strategies to enhance forage quality.</title>
        <authorList>
            <person name="Carballo J."/>
            <person name="Santos B.A.C.M."/>
            <person name="Zappacosta D."/>
            <person name="Garbus I."/>
            <person name="Selva J.P."/>
            <person name="Gallo C.A."/>
            <person name="Diaz A."/>
            <person name="Albertini E."/>
            <person name="Caccamo M."/>
            <person name="Echenique V."/>
        </authorList>
    </citation>
    <scope>NUCLEOTIDE SEQUENCE [LARGE SCALE GENOMIC DNA]</scope>
    <source>
        <strain evidence="2">cv. Victoria</strain>
        <tissue evidence="1">Leaf</tissue>
    </source>
</reference>
<dbReference type="Proteomes" id="UP000324897">
    <property type="component" value="Unassembled WGS sequence"/>
</dbReference>
<dbReference type="PANTHER" id="PTHR33103">
    <property type="entry name" value="OS01G0153900 PROTEIN"/>
    <property type="match status" value="1"/>
</dbReference>
<dbReference type="EMBL" id="RWGY01000026">
    <property type="protein sequence ID" value="TVU21790.1"/>
    <property type="molecule type" value="Genomic_DNA"/>
</dbReference>
<dbReference type="AlphaFoldDB" id="A0A5J9UF16"/>